<gene>
    <name evidence="3" type="ORF">GU243_03275</name>
</gene>
<feature type="domain" description="Bacterial Ig-like" evidence="2">
    <location>
        <begin position="875"/>
        <end position="965"/>
    </location>
</feature>
<feature type="region of interest" description="Disordered" evidence="1">
    <location>
        <begin position="354"/>
        <end position="378"/>
    </location>
</feature>
<dbReference type="InterPro" id="IPR044016">
    <property type="entry name" value="Big_13"/>
</dbReference>
<sequence length="1173" mass="114053">MPVTAIPLATMSARTSRAVLGVRRMCLVLVCVAAALSLGAAAWGYWGNTGGGGSAAATGTLNAPSTVLASAPINSSTVAVNWSGATLATGQTASGYYVTRIRNSDGAPFPACGTSPSVPTPSLSCNDLGVTDGIYHYTVTALFGSWTAVSPPGNSVTVVNDSSLPSINVTSISPAPNGNGYNNTSPVTVNLSASGGAGILSITYTIDSGSPVTVLGATAAVSVSGDAIHTVTYYAKDLLQRVSQTGSVFVRIDRVAPAAPSAPVLAAASDSGSSSSDRITNVTTPTFSGTAEDGATVTLYDGATPVGSGTSAGGAYTIVSSTLTGAAHTMTAKATDPAGNVGAASAGTAVTIDTAAPASPPAPVLTAASDSGSSPTDRITNVTTPTFTGTAESGATVTLYNGTTVVGTAVAAGGAYSVTSTALNTGVKPMTVKATDAAGNTGPASASTSITIDITAPAKPGTPVLTAASDSGRSATDKITKVTTPTVTGSTTAGYLVTLYEGPSTALVQLGSTTAVTTAYSITSTTLTSAVHSITTRNTDVAGNLGPLSTAISVTVDTVAPAAPSVPKANAASDTGKSSTDGITKITKPVITGTNESKAIVTLFDGATQIGAVTTTTTTSSITSSTLAEGNHTLTATSTDIAGNLGPASAAGTLTIDTIAPTTSASTPTLTAASDSGVSSTDRITKTTTPVFTGTAGPGDTVTLFDGATITGTPVTASGGAYTATTATLTNGSHTITAIATDVAGNAAPTAPATTVTIDTVVPTVTINQATGQADPTPTSPINFTAAFSEPVAGFTSASVTYTGTALATTSTISGTGPSYNVAATGMTKTGTVIPAIAAAKVTDIAGNFSAAATFTDNTVTYSDTTAPLAPTAPFLAAASDTGSSSTDGITKVTTPTFTGTAETGSTVRLFDGVTQVGSVVAATGSYSIASSTLTNGTHTITATATDPTGNAGPASTGTTVTIDTIAPTVTLNQAAGQADPTTTSPINFTATFSEPVTGFSTGITYTGTALASTSAISGAGATYNVAASGMTKTGTVIPSLAASAAQDIAGNLSAAATYTDRTVTYTDNTAPTVVITSFAPDASQTATATGTAGFGPGDSTTVTVVFCTVNVFPCAAGNTRATLTPTINATTGGWSTTSVTLGTIPTLYAKATQTDLTGNIGNSPVAGPIAVP</sequence>
<dbReference type="EMBL" id="CP047898">
    <property type="protein sequence ID" value="QHK18939.1"/>
    <property type="molecule type" value="Genomic_DNA"/>
</dbReference>
<feature type="domain" description="Bacterial Ig-like" evidence="2">
    <location>
        <begin position="462"/>
        <end position="558"/>
    </location>
</feature>
<evidence type="ECO:0000256" key="1">
    <source>
        <dbReference type="SAM" id="MobiDB-lite"/>
    </source>
</evidence>
<dbReference type="NCBIfam" id="NF033510">
    <property type="entry name" value="Ca_tandemer"/>
    <property type="match status" value="3"/>
</dbReference>
<dbReference type="KEGG" id="psey:GU243_03275"/>
<proteinExistence type="predicted"/>
<dbReference type="InterPro" id="IPR013783">
    <property type="entry name" value="Ig-like_fold"/>
</dbReference>
<accession>A0A6P1NHB1</accession>
<feature type="domain" description="Bacterial Ig-like" evidence="2">
    <location>
        <begin position="360"/>
        <end position="453"/>
    </location>
</feature>
<dbReference type="GO" id="GO:0005975">
    <property type="term" value="P:carbohydrate metabolic process"/>
    <property type="evidence" value="ECO:0007669"/>
    <property type="project" value="UniProtKB-ARBA"/>
</dbReference>
<dbReference type="AlphaFoldDB" id="A0A6P1NHB1"/>
<feature type="compositionally biased region" description="Polar residues" evidence="1">
    <location>
        <begin position="368"/>
        <end position="378"/>
    </location>
</feature>
<feature type="domain" description="Bacterial Ig-like" evidence="2">
    <location>
        <begin position="663"/>
        <end position="760"/>
    </location>
</feature>
<feature type="domain" description="Bacterial Ig-like" evidence="2">
    <location>
        <begin position="564"/>
        <end position="658"/>
    </location>
</feature>
<evidence type="ECO:0000313" key="3">
    <source>
        <dbReference type="EMBL" id="QHK18939.1"/>
    </source>
</evidence>
<protein>
    <recommendedName>
        <fullName evidence="2">Bacterial Ig-like domain-containing protein</fullName>
    </recommendedName>
</protein>
<evidence type="ECO:0000259" key="2">
    <source>
        <dbReference type="Pfam" id="PF19077"/>
    </source>
</evidence>
<name>A0A6P1NHB1_9MICC</name>
<organism evidence="3 4">
    <name type="scientific">Pseudarthrobacter psychrotolerans</name>
    <dbReference type="NCBI Taxonomy" id="2697569"/>
    <lineage>
        <taxon>Bacteria</taxon>
        <taxon>Bacillati</taxon>
        <taxon>Actinomycetota</taxon>
        <taxon>Actinomycetes</taxon>
        <taxon>Micrococcales</taxon>
        <taxon>Micrococcaceae</taxon>
        <taxon>Pseudarthrobacter</taxon>
    </lineage>
</organism>
<dbReference type="Proteomes" id="UP000464186">
    <property type="component" value="Chromosome"/>
</dbReference>
<reference evidence="3 4" key="1">
    <citation type="submission" date="2020-01" db="EMBL/GenBank/DDBJ databases">
        <title>Pseudarthrobacter psychrotolerans sp. nov., isolated from antarctic soil.</title>
        <authorList>
            <person name="Shin Y."/>
            <person name="Park W."/>
        </authorList>
    </citation>
    <scope>NUCLEOTIDE SEQUENCE [LARGE SCALE GENOMIC DNA]</scope>
    <source>
        <strain evidence="3 4">YJ56</strain>
    </source>
</reference>
<dbReference type="Gene3D" id="2.60.40.10">
    <property type="entry name" value="Immunoglobulins"/>
    <property type="match status" value="6"/>
</dbReference>
<keyword evidence="4" id="KW-1185">Reference proteome</keyword>
<dbReference type="Pfam" id="PF19077">
    <property type="entry name" value="Big_13"/>
    <property type="match status" value="6"/>
</dbReference>
<evidence type="ECO:0000313" key="4">
    <source>
        <dbReference type="Proteomes" id="UP000464186"/>
    </source>
</evidence>
<feature type="domain" description="Bacterial Ig-like" evidence="2">
    <location>
        <begin position="262"/>
        <end position="354"/>
    </location>
</feature>